<sequence>MMADLGGGVSMSTCGVYEGLGLDEFIPGTTYKVRDFSFDPSMGEEERASRAERLRQEALEEARLMEDETRARRKRACARILDFDPKQDGIYYNRLYFVDHATFDLDEESPRGPMRFTNAVYINKGDYELCEGINIFSVKIASSDVGFPIHVYGTVIARDSLDKKCVYLR</sequence>
<dbReference type="Pfam" id="PF20241">
    <property type="entry name" value="DUF6598"/>
    <property type="match status" value="1"/>
</dbReference>
<organism evidence="3 4">
    <name type="scientific">Eragrostis curvula</name>
    <name type="common">weeping love grass</name>
    <dbReference type="NCBI Taxonomy" id="38414"/>
    <lineage>
        <taxon>Eukaryota</taxon>
        <taxon>Viridiplantae</taxon>
        <taxon>Streptophyta</taxon>
        <taxon>Embryophyta</taxon>
        <taxon>Tracheophyta</taxon>
        <taxon>Spermatophyta</taxon>
        <taxon>Magnoliopsida</taxon>
        <taxon>Liliopsida</taxon>
        <taxon>Poales</taxon>
        <taxon>Poaceae</taxon>
        <taxon>PACMAD clade</taxon>
        <taxon>Chloridoideae</taxon>
        <taxon>Eragrostideae</taxon>
        <taxon>Eragrostidinae</taxon>
        <taxon>Eragrostis</taxon>
    </lineage>
</organism>
<evidence type="ECO:0000259" key="2">
    <source>
        <dbReference type="Pfam" id="PF20241"/>
    </source>
</evidence>
<dbReference type="Proteomes" id="UP000324897">
    <property type="component" value="Chromosome 7"/>
</dbReference>
<evidence type="ECO:0000313" key="3">
    <source>
        <dbReference type="EMBL" id="TVU18376.1"/>
    </source>
</evidence>
<accession>A0A5J9U453</accession>
<dbReference type="EMBL" id="RWGY01000029">
    <property type="protein sequence ID" value="TVU18376.1"/>
    <property type="molecule type" value="Genomic_DNA"/>
</dbReference>
<dbReference type="AlphaFoldDB" id="A0A5J9U453"/>
<protein>
    <recommendedName>
        <fullName evidence="2">DUF6598 domain-containing protein</fullName>
    </recommendedName>
</protein>
<name>A0A5J9U453_9POAL</name>
<keyword evidence="1" id="KW-0175">Coiled coil</keyword>
<dbReference type="PANTHER" id="PTHR33065:SF93">
    <property type="entry name" value="DUF6598 DOMAIN-CONTAINING PROTEIN"/>
    <property type="match status" value="1"/>
</dbReference>
<proteinExistence type="predicted"/>
<comment type="caution">
    <text evidence="3">The sequence shown here is derived from an EMBL/GenBank/DDBJ whole genome shotgun (WGS) entry which is preliminary data.</text>
</comment>
<dbReference type="OrthoDB" id="694865at2759"/>
<feature type="domain" description="DUF6598" evidence="2">
    <location>
        <begin position="133"/>
        <end position="168"/>
    </location>
</feature>
<dbReference type="InterPro" id="IPR046533">
    <property type="entry name" value="DUF6598"/>
</dbReference>
<feature type="coiled-coil region" evidence="1">
    <location>
        <begin position="41"/>
        <end position="71"/>
    </location>
</feature>
<gene>
    <name evidence="3" type="ORF">EJB05_34467</name>
</gene>
<reference evidence="3 4" key="1">
    <citation type="journal article" date="2019" name="Sci. Rep.">
        <title>A high-quality genome of Eragrostis curvula grass provides insights into Poaceae evolution and supports new strategies to enhance forage quality.</title>
        <authorList>
            <person name="Carballo J."/>
            <person name="Santos B.A.C.M."/>
            <person name="Zappacosta D."/>
            <person name="Garbus I."/>
            <person name="Selva J.P."/>
            <person name="Gallo C.A."/>
            <person name="Diaz A."/>
            <person name="Albertini E."/>
            <person name="Caccamo M."/>
            <person name="Echenique V."/>
        </authorList>
    </citation>
    <scope>NUCLEOTIDE SEQUENCE [LARGE SCALE GENOMIC DNA]</scope>
    <source>
        <strain evidence="4">cv. Victoria</strain>
        <tissue evidence="3">Leaf</tissue>
    </source>
</reference>
<dbReference type="Gramene" id="TVU18376">
    <property type="protein sequence ID" value="TVU18376"/>
    <property type="gene ID" value="EJB05_34467"/>
</dbReference>
<evidence type="ECO:0000256" key="1">
    <source>
        <dbReference type="SAM" id="Coils"/>
    </source>
</evidence>
<evidence type="ECO:0000313" key="4">
    <source>
        <dbReference type="Proteomes" id="UP000324897"/>
    </source>
</evidence>
<dbReference type="PANTHER" id="PTHR33065">
    <property type="entry name" value="OS07G0486400 PROTEIN"/>
    <property type="match status" value="1"/>
</dbReference>
<keyword evidence="4" id="KW-1185">Reference proteome</keyword>